<organism evidence="2 3">
    <name type="scientific">Nonomuraea solani</name>
    <dbReference type="NCBI Taxonomy" id="1144553"/>
    <lineage>
        <taxon>Bacteria</taxon>
        <taxon>Bacillati</taxon>
        <taxon>Actinomycetota</taxon>
        <taxon>Actinomycetes</taxon>
        <taxon>Streptosporangiales</taxon>
        <taxon>Streptosporangiaceae</taxon>
        <taxon>Nonomuraea</taxon>
    </lineage>
</organism>
<gene>
    <name evidence="2" type="ORF">SAMN05444920_108285</name>
</gene>
<dbReference type="EMBL" id="FNVT01000008">
    <property type="protein sequence ID" value="SEG94122.1"/>
    <property type="molecule type" value="Genomic_DNA"/>
</dbReference>
<evidence type="ECO:0000313" key="3">
    <source>
        <dbReference type="Proteomes" id="UP000236732"/>
    </source>
</evidence>
<name>A0A1H6E8T1_9ACTN</name>
<keyword evidence="3" id="KW-1185">Reference proteome</keyword>
<dbReference type="Gene3D" id="3.40.50.150">
    <property type="entry name" value="Vaccinia Virus protein VP39"/>
    <property type="match status" value="1"/>
</dbReference>
<dbReference type="GO" id="GO:0008757">
    <property type="term" value="F:S-adenosylmethionine-dependent methyltransferase activity"/>
    <property type="evidence" value="ECO:0007669"/>
    <property type="project" value="InterPro"/>
</dbReference>
<dbReference type="SUPFAM" id="SSF53335">
    <property type="entry name" value="S-adenosyl-L-methionine-dependent methyltransferases"/>
    <property type="match status" value="1"/>
</dbReference>
<reference evidence="2 3" key="1">
    <citation type="submission" date="2016-10" db="EMBL/GenBank/DDBJ databases">
        <authorList>
            <person name="de Groot N.N."/>
        </authorList>
    </citation>
    <scope>NUCLEOTIDE SEQUENCE [LARGE SCALE GENOMIC DNA]</scope>
    <source>
        <strain evidence="2 3">CGMCC 4.7037</strain>
    </source>
</reference>
<dbReference type="Pfam" id="PF08241">
    <property type="entry name" value="Methyltransf_11"/>
    <property type="match status" value="1"/>
</dbReference>
<protein>
    <submittedName>
        <fullName evidence="2">Methyltransferase domain-containing protein</fullName>
    </submittedName>
</protein>
<keyword evidence="2" id="KW-0808">Transferase</keyword>
<feature type="domain" description="Methyltransferase type 11" evidence="1">
    <location>
        <begin position="45"/>
        <end position="142"/>
    </location>
</feature>
<evidence type="ECO:0000259" key="1">
    <source>
        <dbReference type="Pfam" id="PF08241"/>
    </source>
</evidence>
<sequence>MTDTRLVRRLFDDLAFEYDQHLPFFATYGRELVAWCGLRKGQKVLDLAAGRGAITGPAARAVGAQGEVLAVDNAPNMLRALVADLGDLPQVSTRVMDVHALDLPDASFDVVTCGFTLHFLDDPARVLAEAHRVLRPGGLLAFSGPATGRAQAPAGEDDGWAFYGRLMAETGQRTSRCNPFTPPSRPLPELCAEAGFTGVEEHDARTWFAFRDPQHHWDWNMSHGFRGFVESLEPELAEEFKTRMFEGLARLHAAGGIVVQSTVAFTKVWK</sequence>
<dbReference type="CDD" id="cd02440">
    <property type="entry name" value="AdoMet_MTases"/>
    <property type="match status" value="1"/>
</dbReference>
<dbReference type="PANTHER" id="PTHR43591">
    <property type="entry name" value="METHYLTRANSFERASE"/>
    <property type="match status" value="1"/>
</dbReference>
<accession>A0A1H6E8T1</accession>
<dbReference type="OrthoDB" id="9777638at2"/>
<dbReference type="InterPro" id="IPR013216">
    <property type="entry name" value="Methyltransf_11"/>
</dbReference>
<evidence type="ECO:0000313" key="2">
    <source>
        <dbReference type="EMBL" id="SEG94122.1"/>
    </source>
</evidence>
<dbReference type="RefSeq" id="WP_103959103.1">
    <property type="nucleotide sequence ID" value="NZ_FNVT01000008.1"/>
</dbReference>
<dbReference type="InterPro" id="IPR029063">
    <property type="entry name" value="SAM-dependent_MTases_sf"/>
</dbReference>
<dbReference type="Proteomes" id="UP000236732">
    <property type="component" value="Unassembled WGS sequence"/>
</dbReference>
<proteinExistence type="predicted"/>
<dbReference type="GO" id="GO:0032259">
    <property type="term" value="P:methylation"/>
    <property type="evidence" value="ECO:0007669"/>
    <property type="project" value="UniProtKB-KW"/>
</dbReference>
<dbReference type="AlphaFoldDB" id="A0A1H6E8T1"/>
<keyword evidence="2" id="KW-0489">Methyltransferase</keyword>
<dbReference type="PANTHER" id="PTHR43591:SF24">
    <property type="entry name" value="2-METHOXY-6-POLYPRENYL-1,4-BENZOQUINOL METHYLASE, MITOCHONDRIAL"/>
    <property type="match status" value="1"/>
</dbReference>